<dbReference type="EMBL" id="JBHMCF010000038">
    <property type="protein sequence ID" value="MFB9474281.1"/>
    <property type="molecule type" value="Genomic_DNA"/>
</dbReference>
<dbReference type="PROSITE" id="PS00211">
    <property type="entry name" value="ABC_TRANSPORTER_1"/>
    <property type="match status" value="1"/>
</dbReference>
<proteinExistence type="predicted"/>
<dbReference type="InterPro" id="IPR050763">
    <property type="entry name" value="ABC_transporter_ATP-binding"/>
</dbReference>
<dbReference type="Pfam" id="PF00005">
    <property type="entry name" value="ABC_tran"/>
    <property type="match status" value="1"/>
</dbReference>
<keyword evidence="8" id="KW-1185">Reference proteome</keyword>
<dbReference type="GO" id="GO:0005524">
    <property type="term" value="F:ATP binding"/>
    <property type="evidence" value="ECO:0007669"/>
    <property type="project" value="UniProtKB-KW"/>
</dbReference>
<dbReference type="InterPro" id="IPR027417">
    <property type="entry name" value="P-loop_NTPase"/>
</dbReference>
<evidence type="ECO:0000256" key="2">
    <source>
        <dbReference type="ARBA" id="ARBA00022448"/>
    </source>
</evidence>
<evidence type="ECO:0000256" key="5">
    <source>
        <dbReference type="ARBA" id="ARBA00023251"/>
    </source>
</evidence>
<evidence type="ECO:0000313" key="7">
    <source>
        <dbReference type="EMBL" id="MFB9474281.1"/>
    </source>
</evidence>
<evidence type="ECO:0000256" key="4">
    <source>
        <dbReference type="ARBA" id="ARBA00022840"/>
    </source>
</evidence>
<name>A0ABV5NVB6_9ACTN</name>
<protein>
    <submittedName>
        <fullName evidence="7">ABC transporter ATP-binding protein</fullName>
    </submittedName>
</protein>
<dbReference type="PANTHER" id="PTHR42711">
    <property type="entry name" value="ABC TRANSPORTER ATP-BINDING PROTEIN"/>
    <property type="match status" value="1"/>
</dbReference>
<keyword evidence="5" id="KW-0046">Antibiotic resistance</keyword>
<evidence type="ECO:0000259" key="6">
    <source>
        <dbReference type="PROSITE" id="PS50893"/>
    </source>
</evidence>
<dbReference type="InterPro" id="IPR003593">
    <property type="entry name" value="AAA+_ATPase"/>
</dbReference>
<keyword evidence="2" id="KW-0813">Transport</keyword>
<evidence type="ECO:0000313" key="8">
    <source>
        <dbReference type="Proteomes" id="UP001589568"/>
    </source>
</evidence>
<reference evidence="7 8" key="1">
    <citation type="submission" date="2024-09" db="EMBL/GenBank/DDBJ databases">
        <authorList>
            <person name="Sun Q."/>
            <person name="Mori K."/>
        </authorList>
    </citation>
    <scope>NUCLEOTIDE SEQUENCE [LARGE SCALE GENOMIC DNA]</scope>
    <source>
        <strain evidence="7 8">JCM 3324</strain>
    </source>
</reference>
<dbReference type="PROSITE" id="PS50893">
    <property type="entry name" value="ABC_TRANSPORTER_2"/>
    <property type="match status" value="1"/>
</dbReference>
<evidence type="ECO:0000256" key="1">
    <source>
        <dbReference type="ARBA" id="ARBA00004202"/>
    </source>
</evidence>
<evidence type="ECO:0000256" key="3">
    <source>
        <dbReference type="ARBA" id="ARBA00022741"/>
    </source>
</evidence>
<accession>A0ABV5NVB6</accession>
<comment type="subcellular location">
    <subcellularLocation>
        <location evidence="1">Cell membrane</location>
        <topology evidence="1">Peripheral membrane protein</topology>
    </subcellularLocation>
</comment>
<dbReference type="CDD" id="cd03230">
    <property type="entry name" value="ABC_DR_subfamily_A"/>
    <property type="match status" value="1"/>
</dbReference>
<keyword evidence="4 7" id="KW-0067">ATP-binding</keyword>
<dbReference type="Proteomes" id="UP001589568">
    <property type="component" value="Unassembled WGS sequence"/>
</dbReference>
<dbReference type="RefSeq" id="WP_379484396.1">
    <property type="nucleotide sequence ID" value="NZ_JBHMCF010000038.1"/>
</dbReference>
<dbReference type="InterPro" id="IPR017871">
    <property type="entry name" value="ABC_transporter-like_CS"/>
</dbReference>
<sequence length="306" mass="33178">MTVIEVNGLVKRYGGLPVVNEVSFSVAEGEIFGILGPNGAGKTTTVECVEGLRRPDGGSTRVLGRDPVKDRKELSHLVGVQLQQSLLPENIKVGEALDLFASFYRTPKDWRALLEEWGLAEKRQAKFGSLSGGQKQRLFIALALVGDPKVAFLDELTTGLDPAARRATWELIKRVRAAGVTVVLVSHFMDEVEELCDRVAVFDRGRIVALDSPANLISNVDADQHLRFRPLAPFDDALLTRLPGVASVSRSGEQVIVAGRGDFAVAVTSALARDQVPVAELRIEQHTLDDAFVALTGRAFDAKEDA</sequence>
<gene>
    <name evidence="7" type="ORF">ACFFR3_32720</name>
</gene>
<dbReference type="Gene3D" id="3.40.50.300">
    <property type="entry name" value="P-loop containing nucleotide triphosphate hydrolases"/>
    <property type="match status" value="1"/>
</dbReference>
<dbReference type="PANTHER" id="PTHR42711:SF16">
    <property type="entry name" value="ABC TRANSPORTER ATP-BINDING PROTEIN"/>
    <property type="match status" value="1"/>
</dbReference>
<comment type="caution">
    <text evidence="7">The sequence shown here is derived from an EMBL/GenBank/DDBJ whole genome shotgun (WGS) entry which is preliminary data.</text>
</comment>
<organism evidence="7 8">
    <name type="scientific">Nonomuraea salmonea</name>
    <dbReference type="NCBI Taxonomy" id="46181"/>
    <lineage>
        <taxon>Bacteria</taxon>
        <taxon>Bacillati</taxon>
        <taxon>Actinomycetota</taxon>
        <taxon>Actinomycetes</taxon>
        <taxon>Streptosporangiales</taxon>
        <taxon>Streptosporangiaceae</taxon>
        <taxon>Nonomuraea</taxon>
    </lineage>
</organism>
<dbReference type="SMART" id="SM00382">
    <property type="entry name" value="AAA"/>
    <property type="match status" value="1"/>
</dbReference>
<dbReference type="SUPFAM" id="SSF52540">
    <property type="entry name" value="P-loop containing nucleoside triphosphate hydrolases"/>
    <property type="match status" value="1"/>
</dbReference>
<dbReference type="InterPro" id="IPR003439">
    <property type="entry name" value="ABC_transporter-like_ATP-bd"/>
</dbReference>
<keyword evidence="3" id="KW-0547">Nucleotide-binding</keyword>
<feature type="domain" description="ABC transporter" evidence="6">
    <location>
        <begin position="4"/>
        <end position="229"/>
    </location>
</feature>